<proteinExistence type="predicted"/>
<dbReference type="GO" id="GO:0003824">
    <property type="term" value="F:catalytic activity"/>
    <property type="evidence" value="ECO:0007669"/>
    <property type="project" value="InterPro"/>
</dbReference>
<evidence type="ECO:0000313" key="1">
    <source>
        <dbReference type="EMBL" id="BAV94355.1"/>
    </source>
</evidence>
<gene>
    <name evidence="1" type="ORF">JBKA6_0342</name>
</gene>
<dbReference type="InterPro" id="IPR015813">
    <property type="entry name" value="Pyrv/PenolPyrv_kinase-like_dom"/>
</dbReference>
<dbReference type="SUPFAM" id="SSF51621">
    <property type="entry name" value="Phosphoenolpyruvate/pyruvate domain"/>
    <property type="match status" value="1"/>
</dbReference>
<dbReference type="AlphaFoldDB" id="A0A1J1E8V7"/>
<organism evidence="1 2">
    <name type="scientific">Ichthyobacterium seriolicida</name>
    <dbReference type="NCBI Taxonomy" id="242600"/>
    <lineage>
        <taxon>Bacteria</taxon>
        <taxon>Pseudomonadati</taxon>
        <taxon>Bacteroidota</taxon>
        <taxon>Flavobacteriia</taxon>
        <taxon>Flavobacteriales</taxon>
        <taxon>Ichthyobacteriaceae</taxon>
        <taxon>Ichthyobacterium</taxon>
    </lineage>
</organism>
<name>A0A1J1E8V7_9FLAO</name>
<keyword evidence="2" id="KW-1185">Reference proteome</keyword>
<dbReference type="KEGG" id="ise:JBKA6_0342"/>
<dbReference type="EMBL" id="AP014564">
    <property type="protein sequence ID" value="BAV94355.1"/>
    <property type="molecule type" value="Genomic_DNA"/>
</dbReference>
<sequence length="58" mass="6632">MGHLGLTPQSIYKLGTYKGEGKRIRGSQTAHRRCKRTLESWMFCNSFRKNSIGTGKKE</sequence>
<accession>A0A1J1E8V7</accession>
<reference evidence="1 2" key="1">
    <citation type="submission" date="2014-03" db="EMBL/GenBank/DDBJ databases">
        <title>complete genome sequence of Flavobacteriaceae bacterium JBKA-6.</title>
        <authorList>
            <person name="Takano T."/>
            <person name="Nakamura Y."/>
            <person name="Takuma S."/>
            <person name="Yasuike M."/>
            <person name="Matsuyama T."/>
            <person name="Sakai T."/>
            <person name="Fujiwara A."/>
            <person name="Kimoto K."/>
            <person name="Fukuda Y."/>
            <person name="Kondo H."/>
            <person name="Hirono I."/>
            <person name="Nakayasu C."/>
        </authorList>
    </citation>
    <scope>NUCLEOTIDE SEQUENCE [LARGE SCALE GENOMIC DNA]</scope>
    <source>
        <strain evidence="1 2">JBKA-6</strain>
    </source>
</reference>
<protein>
    <submittedName>
        <fullName evidence="1">Uncharacterized protein</fullName>
    </submittedName>
</protein>
<evidence type="ECO:0000313" key="2">
    <source>
        <dbReference type="Proteomes" id="UP000243197"/>
    </source>
</evidence>
<dbReference type="Proteomes" id="UP000243197">
    <property type="component" value="Chromosome"/>
</dbReference>